<keyword evidence="7" id="KW-0078">Bacteriocin</keyword>
<evidence type="ECO:0000313" key="11">
    <source>
        <dbReference type="Proteomes" id="UP000478064"/>
    </source>
</evidence>
<comment type="caution">
    <text evidence="10">The sequence shown here is derived from an EMBL/GenBank/DDBJ whole genome shotgun (WGS) entry which is preliminary data.</text>
</comment>
<keyword evidence="4" id="KW-0255">Endonuclease</keyword>
<feature type="domain" description="Pyosin/cloacin translocation" evidence="9">
    <location>
        <begin position="514"/>
        <end position="647"/>
    </location>
</feature>
<keyword evidence="2" id="KW-0929">Antimicrobial</keyword>
<organism evidence="10 11">
    <name type="scientific">Pseudomonas helleri</name>
    <dbReference type="NCBI Taxonomy" id="1608996"/>
    <lineage>
        <taxon>Bacteria</taxon>
        <taxon>Pseudomonadati</taxon>
        <taxon>Pseudomonadota</taxon>
        <taxon>Gammaproteobacteria</taxon>
        <taxon>Pseudomonadales</taxon>
        <taxon>Pseudomonadaceae</taxon>
        <taxon>Pseudomonas</taxon>
    </lineage>
</organism>
<feature type="coiled-coil region" evidence="8">
    <location>
        <begin position="373"/>
        <end position="407"/>
    </location>
</feature>
<evidence type="ECO:0000256" key="8">
    <source>
        <dbReference type="SAM" id="Coils"/>
    </source>
</evidence>
<evidence type="ECO:0000259" key="9">
    <source>
        <dbReference type="Pfam" id="PF06958"/>
    </source>
</evidence>
<proteinExistence type="inferred from homology"/>
<evidence type="ECO:0000256" key="1">
    <source>
        <dbReference type="ARBA" id="ARBA00006811"/>
    </source>
</evidence>
<dbReference type="CDD" id="cd00085">
    <property type="entry name" value="HNHc"/>
    <property type="match status" value="1"/>
</dbReference>
<reference evidence="10 11" key="1">
    <citation type="submission" date="2019-10" db="EMBL/GenBank/DDBJ databases">
        <title>Evaluation of single-gene subtyping targets for Pseudomonas.</title>
        <authorList>
            <person name="Reichler S.J."/>
            <person name="Orsi R.H."/>
            <person name="Wiedmann M."/>
            <person name="Martin N.H."/>
            <person name="Murphy S.I."/>
        </authorList>
    </citation>
    <scope>NUCLEOTIDE SEQUENCE [LARGE SCALE GENOMIC DNA]</scope>
    <source>
        <strain evidence="10 11">FSL R10-1637</strain>
    </source>
</reference>
<evidence type="ECO:0000256" key="2">
    <source>
        <dbReference type="ARBA" id="ARBA00022529"/>
    </source>
</evidence>
<dbReference type="InterPro" id="IPR037146">
    <property type="entry name" value="Colicin/pyocin_DNase_dom_sf"/>
</dbReference>
<dbReference type="GO" id="GO:0016787">
    <property type="term" value="F:hydrolase activity"/>
    <property type="evidence" value="ECO:0007669"/>
    <property type="project" value="UniProtKB-KW"/>
</dbReference>
<accession>A0A6L5HTZ7</accession>
<dbReference type="Pfam" id="PF21431">
    <property type="entry name" value="Col-Pyo_DNase"/>
    <property type="match status" value="1"/>
</dbReference>
<keyword evidence="8" id="KW-0175">Coiled coil</keyword>
<dbReference type="Pfam" id="PF06958">
    <property type="entry name" value="Pyocin_S"/>
    <property type="match status" value="1"/>
</dbReference>
<dbReference type="AlphaFoldDB" id="A0A6L5HTZ7"/>
<comment type="similarity">
    <text evidence="1">Belongs to the colicin/pyosin nuclease family.</text>
</comment>
<dbReference type="GO" id="GO:0042742">
    <property type="term" value="P:defense response to bacterium"/>
    <property type="evidence" value="ECO:0007669"/>
    <property type="project" value="UniProtKB-KW"/>
</dbReference>
<dbReference type="SUPFAM" id="SSF54060">
    <property type="entry name" value="His-Me finger endonucleases"/>
    <property type="match status" value="1"/>
</dbReference>
<dbReference type="InterPro" id="IPR003615">
    <property type="entry name" value="HNH_nuc"/>
</dbReference>
<dbReference type="GO" id="GO:0019835">
    <property type="term" value="P:cytolysis"/>
    <property type="evidence" value="ECO:0007669"/>
    <property type="project" value="InterPro"/>
</dbReference>
<dbReference type="Proteomes" id="UP000478064">
    <property type="component" value="Unassembled WGS sequence"/>
</dbReference>
<evidence type="ECO:0000256" key="3">
    <source>
        <dbReference type="ARBA" id="ARBA00022722"/>
    </source>
</evidence>
<dbReference type="InterPro" id="IPR044925">
    <property type="entry name" value="His-Me_finger_sf"/>
</dbReference>
<keyword evidence="6" id="KW-0044">Antibiotic</keyword>
<name>A0A6L5HTZ7_9PSED</name>
<dbReference type="SUPFAM" id="SSF69369">
    <property type="entry name" value="Cloacin translocation domain"/>
    <property type="match status" value="1"/>
</dbReference>
<dbReference type="InterPro" id="IPR003060">
    <property type="entry name" value="Pyocin_killer"/>
</dbReference>
<dbReference type="GO" id="GO:0005102">
    <property type="term" value="F:signaling receptor binding"/>
    <property type="evidence" value="ECO:0007669"/>
    <property type="project" value="InterPro"/>
</dbReference>
<evidence type="ECO:0000256" key="4">
    <source>
        <dbReference type="ARBA" id="ARBA00022759"/>
    </source>
</evidence>
<dbReference type="InterPro" id="IPR016128">
    <property type="entry name" value="Pyosin/cloacin_T_dom"/>
</dbReference>
<dbReference type="GO" id="GO:0004519">
    <property type="term" value="F:endonuclease activity"/>
    <property type="evidence" value="ECO:0007669"/>
    <property type="project" value="UniProtKB-KW"/>
</dbReference>
<dbReference type="EMBL" id="WIVU01000027">
    <property type="protein sequence ID" value="MQU06856.1"/>
    <property type="molecule type" value="Genomic_DNA"/>
</dbReference>
<keyword evidence="3" id="KW-0540">Nuclease</keyword>
<dbReference type="Gene3D" id="3.90.540.10">
    <property type="entry name" value="Colicin/pyocin, DNase domain"/>
    <property type="match status" value="1"/>
</dbReference>
<evidence type="ECO:0000256" key="5">
    <source>
        <dbReference type="ARBA" id="ARBA00022801"/>
    </source>
</evidence>
<evidence type="ECO:0000313" key="10">
    <source>
        <dbReference type="EMBL" id="MQU06856.1"/>
    </source>
</evidence>
<gene>
    <name evidence="10" type="ORF">GHO27_14265</name>
</gene>
<dbReference type="GO" id="GO:0031640">
    <property type="term" value="P:killing of cells of another organism"/>
    <property type="evidence" value="ECO:0007669"/>
    <property type="project" value="UniProtKB-KW"/>
</dbReference>
<evidence type="ECO:0000256" key="6">
    <source>
        <dbReference type="ARBA" id="ARBA00023022"/>
    </source>
</evidence>
<dbReference type="InterPro" id="IPR036302">
    <property type="entry name" value="Pyosin/cloacin_T_dom_sf"/>
</dbReference>
<protein>
    <submittedName>
        <fullName evidence="10">S-type Pyocin</fullName>
    </submittedName>
</protein>
<keyword evidence="5" id="KW-0378">Hydrolase</keyword>
<dbReference type="PRINTS" id="PR01300">
    <property type="entry name" value="PYOCINKILLER"/>
</dbReference>
<evidence type="ECO:0000256" key="7">
    <source>
        <dbReference type="ARBA" id="ARBA00023048"/>
    </source>
</evidence>
<sequence length="782" mass="83638">MEDEITKYLGAHRVLGPSSYAIGPVSIRVSNQPQVLIGGGQIAWGLNDGPHRGLGGESSIRNVATPHVMTEFMNEQIHSLKAIDHEYSARFNLLLADTQREWEAAKQAAKENQDLTPAEALVREQKATLDLIASKISRYATIAPAIYGLYSLSPYFLMEVLPRQKMSELLNSGNTTPESLMDLYALFDTVYKSAMELKVLSLSTADLAGKLAEQAQKIEQAQTAETKLAPSQQLEIITQERDIHAQQLPENLYSEFIAAAGAMDGMSRAQALGHYRSTLEHMAASKMAAVNPAYAPPSFSSGGVTVHFPVENPNIKAPLSKPELEALHELVYLQGHTEIGTKWQSYHDALLKVESARHLTATAKALGALAERANQVEQALETQRLAAEAAEQARLAAEAEAKRVADEQARAAEAIRVANTFKAPGPASASSSLFLTPAGTAAVIDAAAVTLQAAIRSSIAAITGLAAGTVSGFFVGVSALVYSSKLANGELPERYAFSTPLSDLISHDGQNLWAIAASGGSVDLPVRISSKTASDGQSEVFVAKADGRVVPSNVKVVAATFNAEQNVYSVTTEDVPPQTLTWTPIVNPGNSSTTLPAEPTAPPVYTGVTVTPVEGRIDTFPGLAEAGFDDFITVFPADSGLPALYVMFKDRREDPGVAAGAGQAVTGIWLGAASQGEGAPIPSQIADQLRGREFRNFRAFREAFWKAVANDAELVKQLKRQNLSAVVNGKAPYVKTSDRAGAAIKFELHHKVYVSKGGAVYDVDNIAVVTARRHKEIHRVEE</sequence>